<feature type="domain" description="Macro" evidence="7">
    <location>
        <begin position="100"/>
        <end position="300"/>
    </location>
</feature>
<comment type="cofactor">
    <cofactor evidence="1">
        <name>Zn(2+)</name>
        <dbReference type="ChEBI" id="CHEBI:29105"/>
    </cofactor>
</comment>
<keyword evidence="5" id="KW-0326">Glycosidase</keyword>
<evidence type="ECO:0000256" key="2">
    <source>
        <dbReference type="ARBA" id="ARBA00022723"/>
    </source>
</evidence>
<dbReference type="GO" id="GO:0016798">
    <property type="term" value="F:hydrolase activity, acting on glycosyl bonds"/>
    <property type="evidence" value="ECO:0007669"/>
    <property type="project" value="UniProtKB-KW"/>
</dbReference>
<evidence type="ECO:0000256" key="5">
    <source>
        <dbReference type="ARBA" id="ARBA00023295"/>
    </source>
</evidence>
<evidence type="ECO:0000313" key="8">
    <source>
        <dbReference type="EMBL" id="PWY75214.1"/>
    </source>
</evidence>
<accession>A0A317VLH0</accession>
<dbReference type="SUPFAM" id="SSF52949">
    <property type="entry name" value="Macro domain-like"/>
    <property type="match status" value="1"/>
</dbReference>
<dbReference type="GO" id="GO:0046872">
    <property type="term" value="F:metal ion binding"/>
    <property type="evidence" value="ECO:0007669"/>
    <property type="project" value="UniProtKB-KW"/>
</dbReference>
<dbReference type="STRING" id="1450535.A0A317VLH0"/>
<protein>
    <submittedName>
        <fullName evidence="8">A1pp-domain-containing protein</fullName>
    </submittedName>
</protein>
<dbReference type="GeneID" id="37119545"/>
<keyword evidence="2" id="KW-0479">Metal-binding</keyword>
<name>A0A317VLH0_9EURO</name>
<dbReference type="Gene3D" id="3.40.220.10">
    <property type="entry name" value="Leucine Aminopeptidase, subunit E, domain 1"/>
    <property type="match status" value="1"/>
</dbReference>
<keyword evidence="4" id="KW-0862">Zinc</keyword>
<dbReference type="PANTHER" id="PTHR11106:SF121">
    <property type="entry name" value="ADP-RIBOSE 1''-PHOSPHATE PHOSPHATASE"/>
    <property type="match status" value="1"/>
</dbReference>
<proteinExistence type="predicted"/>
<dbReference type="OrthoDB" id="6077599at2759"/>
<organism evidence="8 9">
    <name type="scientific">Aspergillus sclerotioniger CBS 115572</name>
    <dbReference type="NCBI Taxonomy" id="1450535"/>
    <lineage>
        <taxon>Eukaryota</taxon>
        <taxon>Fungi</taxon>
        <taxon>Dikarya</taxon>
        <taxon>Ascomycota</taxon>
        <taxon>Pezizomycotina</taxon>
        <taxon>Eurotiomycetes</taxon>
        <taxon>Eurotiomycetidae</taxon>
        <taxon>Eurotiales</taxon>
        <taxon>Aspergillaceae</taxon>
        <taxon>Aspergillus</taxon>
        <taxon>Aspergillus subgen. Circumdati</taxon>
    </lineage>
</organism>
<dbReference type="RefSeq" id="XP_025463841.1">
    <property type="nucleotide sequence ID" value="XM_025617402.1"/>
</dbReference>
<dbReference type="PANTHER" id="PTHR11106">
    <property type="entry name" value="GANGLIOSIDE INDUCED DIFFERENTIATION ASSOCIATED PROTEIN 2-RELATED"/>
    <property type="match status" value="1"/>
</dbReference>
<reference evidence="8 9" key="1">
    <citation type="submission" date="2016-12" db="EMBL/GenBank/DDBJ databases">
        <title>The genomes of Aspergillus section Nigri reveals drivers in fungal speciation.</title>
        <authorList>
            <consortium name="DOE Joint Genome Institute"/>
            <person name="Vesth T.C."/>
            <person name="Nybo J."/>
            <person name="Theobald S."/>
            <person name="Brandl J."/>
            <person name="Frisvad J.C."/>
            <person name="Nielsen K.F."/>
            <person name="Lyhne E.K."/>
            <person name="Kogle M.E."/>
            <person name="Kuo A."/>
            <person name="Riley R."/>
            <person name="Clum A."/>
            <person name="Nolan M."/>
            <person name="Lipzen A."/>
            <person name="Salamov A."/>
            <person name="Henrissat B."/>
            <person name="Wiebenga A."/>
            <person name="De Vries R.P."/>
            <person name="Grigoriev I.V."/>
            <person name="Mortensen U.H."/>
            <person name="Andersen M.R."/>
            <person name="Baker S.E."/>
        </authorList>
    </citation>
    <scope>NUCLEOTIDE SEQUENCE [LARGE SCALE GENOMIC DNA]</scope>
    <source>
        <strain evidence="8 9">CBS 115572</strain>
    </source>
</reference>
<feature type="signal peptide" evidence="6">
    <location>
        <begin position="1"/>
        <end position="16"/>
    </location>
</feature>
<keyword evidence="3" id="KW-0378">Hydrolase</keyword>
<evidence type="ECO:0000256" key="6">
    <source>
        <dbReference type="SAM" id="SignalP"/>
    </source>
</evidence>
<dbReference type="SUPFAM" id="SSF52467">
    <property type="entry name" value="DHS-like NAD/FAD-binding domain"/>
    <property type="match status" value="1"/>
</dbReference>
<dbReference type="InterPro" id="IPR043472">
    <property type="entry name" value="Macro_dom-like"/>
</dbReference>
<dbReference type="AlphaFoldDB" id="A0A317VLH0"/>
<evidence type="ECO:0000256" key="4">
    <source>
        <dbReference type="ARBA" id="ARBA00022833"/>
    </source>
</evidence>
<keyword evidence="6" id="KW-0732">Signal</keyword>
<dbReference type="SMART" id="SM00506">
    <property type="entry name" value="A1pp"/>
    <property type="match status" value="1"/>
</dbReference>
<gene>
    <name evidence="8" type="ORF">BO94DRAFT_627236</name>
</gene>
<dbReference type="InterPro" id="IPR029035">
    <property type="entry name" value="DHS-like_NAD/FAD-binding_dom"/>
</dbReference>
<comment type="caution">
    <text evidence="8">The sequence shown here is derived from an EMBL/GenBank/DDBJ whole genome shotgun (WGS) entry which is preliminary data.</text>
</comment>
<keyword evidence="9" id="KW-1185">Reference proteome</keyword>
<dbReference type="Proteomes" id="UP000246702">
    <property type="component" value="Unassembled WGS sequence"/>
</dbReference>
<dbReference type="PROSITE" id="PS51154">
    <property type="entry name" value="MACRO"/>
    <property type="match status" value="1"/>
</dbReference>
<evidence type="ECO:0000256" key="1">
    <source>
        <dbReference type="ARBA" id="ARBA00001947"/>
    </source>
</evidence>
<evidence type="ECO:0000313" key="9">
    <source>
        <dbReference type="Proteomes" id="UP000246702"/>
    </source>
</evidence>
<sequence>MLSTSMTGCILSVLQALLGDSPYFQSQRHSCHHHGHHHGIESVESMEAWAQYRLIKQLLCVRHPRDPLDPALLHDIEQVLLEERAHRVLIDAASIPALAPVEAADATTLPASLHLWQGDITTLDGVTAITNAANGEMLGCFQPAHRCIDNIIHARAGPRLREDCFRLMKHGRRLLPVGQACATAGYCLPAPYIIHTVGPQLDAGQPAPTPQQRNQLQQCYEAILDVAETLPTSDQNKTIALCGISTGLFAFPVEEAAPLAVGAVIGWLQSHPHTTITNIIFNTFLDADTAIYQLVLTEMYSPVPSLAAPPQVHGDSLSQAKAWLAAADTIVVSCGAGISAAIGLDYTSTALFTKHFPAFKKYRLRRLYDTFDRTLRDWPSENVRWGFYFTHLAMVRRWPRSTLYTSLLEWLASSFASDHVHVRTSNADGMFLAHDLPETQLSTPQGQYAFLQCLKNCRPDAVFPSAPYLDAALPHLDPVTQVLTAAEKIPTCQFCGGEMSICVRAGNWFNERPFESGEERWHHFRESFLADRRRNVVILELGVGLSTPGVLRWENEELVEQGEGRVRLVRAGLGDAAHVPWELEAEQLATSVEGDLQDIVRAIVAPMQ</sequence>
<feature type="chain" id="PRO_5016438555" evidence="6">
    <location>
        <begin position="17"/>
        <end position="608"/>
    </location>
</feature>
<dbReference type="InterPro" id="IPR002589">
    <property type="entry name" value="Macro_dom"/>
</dbReference>
<evidence type="ECO:0000259" key="7">
    <source>
        <dbReference type="PROSITE" id="PS51154"/>
    </source>
</evidence>
<evidence type="ECO:0000256" key="3">
    <source>
        <dbReference type="ARBA" id="ARBA00022801"/>
    </source>
</evidence>
<dbReference type="Pfam" id="PF01661">
    <property type="entry name" value="Macro"/>
    <property type="match status" value="1"/>
</dbReference>
<dbReference type="EMBL" id="MSFK01000029">
    <property type="protein sequence ID" value="PWY75214.1"/>
    <property type="molecule type" value="Genomic_DNA"/>
</dbReference>